<dbReference type="STRING" id="717646.M2NCV4"/>
<name>M2NCV4_BAUPA</name>
<evidence type="ECO:0000259" key="5">
    <source>
        <dbReference type="Pfam" id="PF08240"/>
    </source>
</evidence>
<dbReference type="PROSITE" id="PS00059">
    <property type="entry name" value="ADH_ZINC"/>
    <property type="match status" value="1"/>
</dbReference>
<dbReference type="InterPro" id="IPR002328">
    <property type="entry name" value="ADH_Zn_CS"/>
</dbReference>
<organism evidence="6 7">
    <name type="scientific">Baudoinia panamericana (strain UAMH 10762)</name>
    <name type="common">Angels' share fungus</name>
    <name type="synonym">Baudoinia compniacensis (strain UAMH 10762)</name>
    <dbReference type="NCBI Taxonomy" id="717646"/>
    <lineage>
        <taxon>Eukaryota</taxon>
        <taxon>Fungi</taxon>
        <taxon>Dikarya</taxon>
        <taxon>Ascomycota</taxon>
        <taxon>Pezizomycotina</taxon>
        <taxon>Dothideomycetes</taxon>
        <taxon>Dothideomycetidae</taxon>
        <taxon>Mycosphaerellales</taxon>
        <taxon>Teratosphaeriaceae</taxon>
        <taxon>Baudoinia</taxon>
    </lineage>
</organism>
<dbReference type="SUPFAM" id="SSF50129">
    <property type="entry name" value="GroES-like"/>
    <property type="match status" value="1"/>
</dbReference>
<dbReference type="EMBL" id="KB445554">
    <property type="protein sequence ID" value="EMC97014.1"/>
    <property type="molecule type" value="Genomic_DNA"/>
</dbReference>
<dbReference type="PANTHER" id="PTHR43880:SF12">
    <property type="entry name" value="ALCOHOL DEHYDROGENASE CLASS-3"/>
    <property type="match status" value="1"/>
</dbReference>
<dbReference type="Gene3D" id="3.90.180.10">
    <property type="entry name" value="Medium-chain alcohol dehydrogenases, catalytic domain"/>
    <property type="match status" value="1"/>
</dbReference>
<dbReference type="RefSeq" id="XP_007675175.1">
    <property type="nucleotide sequence ID" value="XM_007676985.1"/>
</dbReference>
<dbReference type="GeneID" id="19111862"/>
<dbReference type="InterPro" id="IPR013154">
    <property type="entry name" value="ADH-like_N"/>
</dbReference>
<keyword evidence="2" id="KW-0862">Zinc</keyword>
<evidence type="ECO:0000256" key="4">
    <source>
        <dbReference type="ARBA" id="ARBA00023027"/>
    </source>
</evidence>
<dbReference type="HOGENOM" id="CLU_026673_14_2_1"/>
<dbReference type="KEGG" id="bcom:BAUCODRAFT_32760"/>
<evidence type="ECO:0000256" key="3">
    <source>
        <dbReference type="ARBA" id="ARBA00023002"/>
    </source>
</evidence>
<dbReference type="Pfam" id="PF08240">
    <property type="entry name" value="ADH_N"/>
    <property type="match status" value="1"/>
</dbReference>
<evidence type="ECO:0000256" key="1">
    <source>
        <dbReference type="ARBA" id="ARBA00022723"/>
    </source>
</evidence>
<dbReference type="OrthoDB" id="1560166at2759"/>
<evidence type="ECO:0000313" key="6">
    <source>
        <dbReference type="EMBL" id="EMC97014.1"/>
    </source>
</evidence>
<dbReference type="GO" id="GO:0051903">
    <property type="term" value="F:S-(hydroxymethyl)glutathione dehydrogenase [NAD(P)+] activity"/>
    <property type="evidence" value="ECO:0007669"/>
    <property type="project" value="TreeGrafter"/>
</dbReference>
<keyword evidence="3" id="KW-0560">Oxidoreductase</keyword>
<reference evidence="6 7" key="1">
    <citation type="journal article" date="2012" name="PLoS Pathog.">
        <title>Diverse lifestyles and strategies of plant pathogenesis encoded in the genomes of eighteen Dothideomycetes fungi.</title>
        <authorList>
            <person name="Ohm R.A."/>
            <person name="Feau N."/>
            <person name="Henrissat B."/>
            <person name="Schoch C.L."/>
            <person name="Horwitz B.A."/>
            <person name="Barry K.W."/>
            <person name="Condon B.J."/>
            <person name="Copeland A.C."/>
            <person name="Dhillon B."/>
            <person name="Glaser F."/>
            <person name="Hesse C.N."/>
            <person name="Kosti I."/>
            <person name="LaButti K."/>
            <person name="Lindquist E.A."/>
            <person name="Lucas S."/>
            <person name="Salamov A.A."/>
            <person name="Bradshaw R.E."/>
            <person name="Ciuffetti L."/>
            <person name="Hamelin R.C."/>
            <person name="Kema G.H.J."/>
            <person name="Lawrence C."/>
            <person name="Scott J.A."/>
            <person name="Spatafora J.W."/>
            <person name="Turgeon B.G."/>
            <person name="de Wit P.J.G.M."/>
            <person name="Zhong S."/>
            <person name="Goodwin S.B."/>
            <person name="Grigoriev I.V."/>
        </authorList>
    </citation>
    <scope>NUCLEOTIDE SEQUENCE [LARGE SCALE GENOMIC DNA]</scope>
    <source>
        <strain evidence="6 7">UAMH 10762</strain>
    </source>
</reference>
<protein>
    <recommendedName>
        <fullName evidence="5">Alcohol dehydrogenase-like N-terminal domain-containing protein</fullName>
    </recommendedName>
</protein>
<keyword evidence="4" id="KW-0520">NAD</keyword>
<keyword evidence="7" id="KW-1185">Reference proteome</keyword>
<keyword evidence="1" id="KW-0479">Metal-binding</keyword>
<gene>
    <name evidence="6" type="ORF">BAUCODRAFT_32760</name>
</gene>
<dbReference type="InterPro" id="IPR011032">
    <property type="entry name" value="GroES-like_sf"/>
</dbReference>
<evidence type="ECO:0000256" key="2">
    <source>
        <dbReference type="ARBA" id="ARBA00022833"/>
    </source>
</evidence>
<dbReference type="GO" id="GO:0046294">
    <property type="term" value="P:formaldehyde catabolic process"/>
    <property type="evidence" value="ECO:0007669"/>
    <property type="project" value="TreeGrafter"/>
</dbReference>
<sequence length="197" mass="20686">MPLKTEAHVARASGITLEKVTYTDLAPDELYVEIAGASVCHSDVRAAQASFHLKPPLILGHEGAGYVLAVGSNVTYVSPGDAVVLAFCWCGICRRCKAGKSAYCERIGGLNFSGRREDGRGVVVGAEGDEGGKGEVNGKAEVSGLFFGQSSMSRVALVREECCVKVEGGWGREEVRRFASLGCGLQTGAGAILYVLL</sequence>
<proteinExistence type="predicted"/>
<dbReference type="Proteomes" id="UP000011761">
    <property type="component" value="Unassembled WGS sequence"/>
</dbReference>
<dbReference type="PANTHER" id="PTHR43880">
    <property type="entry name" value="ALCOHOL DEHYDROGENASE"/>
    <property type="match status" value="1"/>
</dbReference>
<evidence type="ECO:0000313" key="7">
    <source>
        <dbReference type="Proteomes" id="UP000011761"/>
    </source>
</evidence>
<accession>M2NCV4</accession>
<feature type="domain" description="Alcohol dehydrogenase-like N-terminal" evidence="5">
    <location>
        <begin position="27"/>
        <end position="111"/>
    </location>
</feature>
<dbReference type="GO" id="GO:0008270">
    <property type="term" value="F:zinc ion binding"/>
    <property type="evidence" value="ECO:0007669"/>
    <property type="project" value="InterPro"/>
</dbReference>
<dbReference type="GO" id="GO:0005829">
    <property type="term" value="C:cytosol"/>
    <property type="evidence" value="ECO:0007669"/>
    <property type="project" value="TreeGrafter"/>
</dbReference>
<dbReference type="AlphaFoldDB" id="M2NCV4"/>
<dbReference type="eggNOG" id="KOG0022">
    <property type="taxonomic scope" value="Eukaryota"/>
</dbReference>